<accession>A0A2V0QK04</accession>
<evidence type="ECO:0000313" key="1">
    <source>
        <dbReference type="EMBL" id="GBH09572.1"/>
    </source>
</evidence>
<evidence type="ECO:0000313" key="2">
    <source>
        <dbReference type="Proteomes" id="UP000247480"/>
    </source>
</evidence>
<dbReference type="Proteomes" id="UP000247480">
    <property type="component" value="Unassembled WGS sequence"/>
</dbReference>
<protein>
    <submittedName>
        <fullName evidence="1">Uncharacterized protein</fullName>
    </submittedName>
</protein>
<name>A0A2V0QK04_PSESF</name>
<gene>
    <name evidence="1" type="ORF">KPSA1_02972</name>
</gene>
<dbReference type="AlphaFoldDB" id="A0A2V0QK04"/>
<reference evidence="1 2" key="1">
    <citation type="submission" date="2018-04" db="EMBL/GenBank/DDBJ databases">
        <title>Draft genome sequence of Pseudomonas syringae pv. actinidiae biovar 1 strains isolated from kiwifruit in Kagawa prefecture.</title>
        <authorList>
            <person name="Tabuchi M."/>
            <person name="Saito M."/>
            <person name="Fujiwara S."/>
            <person name="Sasa N."/>
            <person name="Akimitsu K."/>
            <person name="Gomi K."/>
            <person name="Konishi-Sugita S."/>
            <person name="Hamano K."/>
            <person name="Kataoka I."/>
        </authorList>
    </citation>
    <scope>NUCLEOTIDE SEQUENCE [LARGE SCALE GENOMIC DNA]</scope>
    <source>
        <strain evidence="1 2">MAFF212206</strain>
    </source>
</reference>
<organism evidence="1 2">
    <name type="scientific">Pseudomonas syringae pv. actinidiae</name>
    <dbReference type="NCBI Taxonomy" id="103796"/>
    <lineage>
        <taxon>Bacteria</taxon>
        <taxon>Pseudomonadati</taxon>
        <taxon>Pseudomonadota</taxon>
        <taxon>Gammaproteobacteria</taxon>
        <taxon>Pseudomonadales</taxon>
        <taxon>Pseudomonadaceae</taxon>
        <taxon>Pseudomonas</taxon>
        <taxon>Pseudomonas syringae</taxon>
    </lineage>
</organism>
<sequence>MAVFSGLNRFIARAIKVEMRAIGTLVDKCYHLSLIPKRVHADEPQSLLR</sequence>
<dbReference type="EMBL" id="BGJZ01000126">
    <property type="protein sequence ID" value="GBH09572.1"/>
    <property type="molecule type" value="Genomic_DNA"/>
</dbReference>
<proteinExistence type="predicted"/>
<comment type="caution">
    <text evidence="1">The sequence shown here is derived from an EMBL/GenBank/DDBJ whole genome shotgun (WGS) entry which is preliminary data.</text>
</comment>